<dbReference type="GeneID" id="64594351"/>
<feature type="region of interest" description="Disordered" evidence="2">
    <location>
        <begin position="366"/>
        <end position="431"/>
    </location>
</feature>
<comment type="caution">
    <text evidence="3">The sequence shown here is derived from an EMBL/GenBank/DDBJ whole genome shotgun (WGS) entry which is preliminary data.</text>
</comment>
<keyword evidence="1" id="KW-0175">Coiled coil</keyword>
<proteinExistence type="predicted"/>
<evidence type="ECO:0000313" key="3">
    <source>
        <dbReference type="EMBL" id="KAG1788619.1"/>
    </source>
</evidence>
<evidence type="ECO:0000313" key="4">
    <source>
        <dbReference type="Proteomes" id="UP000719766"/>
    </source>
</evidence>
<dbReference type="EMBL" id="JABBWE010000066">
    <property type="protein sequence ID" value="KAG1788619.1"/>
    <property type="molecule type" value="Genomic_DNA"/>
</dbReference>
<evidence type="ECO:0000256" key="1">
    <source>
        <dbReference type="SAM" id="Coils"/>
    </source>
</evidence>
<dbReference type="Proteomes" id="UP000719766">
    <property type="component" value="Unassembled WGS sequence"/>
</dbReference>
<reference evidence="3" key="1">
    <citation type="journal article" date="2020" name="New Phytol.">
        <title>Comparative genomics reveals dynamic genome evolution in host specialist ectomycorrhizal fungi.</title>
        <authorList>
            <person name="Lofgren L.A."/>
            <person name="Nguyen N.H."/>
            <person name="Vilgalys R."/>
            <person name="Ruytinx J."/>
            <person name="Liao H.L."/>
            <person name="Branco S."/>
            <person name="Kuo A."/>
            <person name="LaButti K."/>
            <person name="Lipzen A."/>
            <person name="Andreopoulos W."/>
            <person name="Pangilinan J."/>
            <person name="Riley R."/>
            <person name="Hundley H."/>
            <person name="Na H."/>
            <person name="Barry K."/>
            <person name="Grigoriev I.V."/>
            <person name="Stajich J.E."/>
            <person name="Kennedy P.G."/>
        </authorList>
    </citation>
    <scope>NUCLEOTIDE SEQUENCE</scope>
    <source>
        <strain evidence="3">S12</strain>
    </source>
</reference>
<name>A0A9P7DDP4_9AGAM</name>
<gene>
    <name evidence="3" type="ORF">HD556DRAFT_1311881</name>
</gene>
<feature type="coiled-coil region" evidence="1">
    <location>
        <begin position="42"/>
        <end position="79"/>
    </location>
</feature>
<keyword evidence="4" id="KW-1185">Reference proteome</keyword>
<evidence type="ECO:0000256" key="2">
    <source>
        <dbReference type="SAM" id="MobiDB-lite"/>
    </source>
</evidence>
<protein>
    <submittedName>
        <fullName evidence="3">Uncharacterized protein</fullName>
    </submittedName>
</protein>
<organism evidence="3 4">
    <name type="scientific">Suillus plorans</name>
    <dbReference type="NCBI Taxonomy" id="116603"/>
    <lineage>
        <taxon>Eukaryota</taxon>
        <taxon>Fungi</taxon>
        <taxon>Dikarya</taxon>
        <taxon>Basidiomycota</taxon>
        <taxon>Agaricomycotina</taxon>
        <taxon>Agaricomycetes</taxon>
        <taxon>Agaricomycetidae</taxon>
        <taxon>Boletales</taxon>
        <taxon>Suillineae</taxon>
        <taxon>Suillaceae</taxon>
        <taxon>Suillus</taxon>
    </lineage>
</organism>
<accession>A0A9P7DDP4</accession>
<dbReference type="AlphaFoldDB" id="A0A9P7DDP4"/>
<dbReference type="OrthoDB" id="3246510at2759"/>
<dbReference type="RefSeq" id="XP_041155810.1">
    <property type="nucleotide sequence ID" value="XM_041300587.1"/>
</dbReference>
<sequence length="482" mass="54788">MCFLNFGKTSAAVDELRAKITENLQQISESISDMFQDQELQKHETIDALSKLAQTMERLEEREAIINSTLREMESMRQEHGSQDVKIQNMILTSERDTLLDGLESTRSQLTDAKRAEESYREKFADTKTSLKVLQARFDTQCIALELAEKSVSEARVIFRFLCRFVLSLPILWEPPHSTILTPKKIYNESISHVNVLEERERSLQRGLDEANSATAAERDFVCSLQKKLSDCQKDLPQLQDIQRVVEQIAEQRPHDTELQIQELKREIGSQHGELCDKDEVILKLTQTTLDQDPQLLQRSMNITVCHKQRDLNDDEWTLVKSLAEEATKVFGCTIAEKDNNIRIRNDLIETLQARVRGLEASLANRIGASPSGSSRDSKQDESPCNDPPYEPPTARTTSALGSRVPAKRMNSLDEDSVRPANRPVPGKSIQQKYERGKVHMDCFFFLSFDSSWVNRMLVLQVPYSTFANNDELSAPAPSSAR</sequence>